<dbReference type="AlphaFoldDB" id="A0A931NIL2"/>
<organism evidence="2 3">
    <name type="scientific">Inhella proteolytica</name>
    <dbReference type="NCBI Taxonomy" id="2795029"/>
    <lineage>
        <taxon>Bacteria</taxon>
        <taxon>Pseudomonadati</taxon>
        <taxon>Pseudomonadota</taxon>
        <taxon>Betaproteobacteria</taxon>
        <taxon>Burkholderiales</taxon>
        <taxon>Sphaerotilaceae</taxon>
        <taxon>Inhella</taxon>
    </lineage>
</organism>
<dbReference type="EMBL" id="JAEDAK010000008">
    <property type="protein sequence ID" value="MBH9577700.1"/>
    <property type="molecule type" value="Genomic_DNA"/>
</dbReference>
<protein>
    <submittedName>
        <fullName evidence="2">DUF192 domain-containing protein</fullName>
    </submittedName>
</protein>
<feature type="region of interest" description="Disordered" evidence="1">
    <location>
        <begin position="1"/>
        <end position="35"/>
    </location>
</feature>
<dbReference type="Gene3D" id="2.60.120.1140">
    <property type="entry name" value="Protein of unknown function DUF192"/>
    <property type="match status" value="1"/>
</dbReference>
<comment type="caution">
    <text evidence="2">The sequence shown here is derived from an EMBL/GenBank/DDBJ whole genome shotgun (WGS) entry which is preliminary data.</text>
</comment>
<feature type="non-terminal residue" evidence="2">
    <location>
        <position position="1"/>
    </location>
</feature>
<dbReference type="InterPro" id="IPR038695">
    <property type="entry name" value="Saro_0823-like_sf"/>
</dbReference>
<accession>A0A931NIL2</accession>
<name>A0A931NIL2_9BURK</name>
<proteinExistence type="predicted"/>
<dbReference type="InterPro" id="IPR003795">
    <property type="entry name" value="DUF192"/>
</dbReference>
<evidence type="ECO:0000313" key="2">
    <source>
        <dbReference type="EMBL" id="MBH9577700.1"/>
    </source>
</evidence>
<sequence>GRRRRLHAQAGDADLRRAALRPAVQPSNRDAGACNSRRYLTPISPFLADDGRIASLADVQPLDETSHCSKEPVRFALEMNQGWFAKRGLKPGMKLQGKPFGT</sequence>
<evidence type="ECO:0000256" key="1">
    <source>
        <dbReference type="SAM" id="MobiDB-lite"/>
    </source>
</evidence>
<keyword evidence="3" id="KW-1185">Reference proteome</keyword>
<evidence type="ECO:0000313" key="3">
    <source>
        <dbReference type="Proteomes" id="UP000613266"/>
    </source>
</evidence>
<dbReference type="Pfam" id="PF02643">
    <property type="entry name" value="DUF192"/>
    <property type="match status" value="1"/>
</dbReference>
<gene>
    <name evidence="2" type="ORF">I7X39_12390</name>
</gene>
<dbReference type="Proteomes" id="UP000613266">
    <property type="component" value="Unassembled WGS sequence"/>
</dbReference>
<reference evidence="2" key="1">
    <citation type="submission" date="2020-12" db="EMBL/GenBank/DDBJ databases">
        <title>The genome sequence of Inhella sp. 1Y17.</title>
        <authorList>
            <person name="Liu Y."/>
        </authorList>
    </citation>
    <scope>NUCLEOTIDE SEQUENCE</scope>
    <source>
        <strain evidence="2">1Y17</strain>
    </source>
</reference>